<dbReference type="InterPro" id="IPR029058">
    <property type="entry name" value="AB_hydrolase_fold"/>
</dbReference>
<dbReference type="InterPro" id="IPR000073">
    <property type="entry name" value="AB_hydrolase_1"/>
</dbReference>
<reference evidence="2 3" key="1">
    <citation type="journal article" date="2023" name="bioRxiv">
        <title>High-quality genome assemblies of four members of thePodospora anserinaspecies complex.</title>
        <authorList>
            <person name="Ament-Velasquez S.L."/>
            <person name="Vogan A.A."/>
            <person name="Wallerman O."/>
            <person name="Hartmann F."/>
            <person name="Gautier V."/>
            <person name="Silar P."/>
            <person name="Giraud T."/>
            <person name="Johannesson H."/>
        </authorList>
    </citation>
    <scope>NUCLEOTIDE SEQUENCE [LARGE SCALE GENOMIC DNA]</scope>
    <source>
        <strain evidence="2 3">CBS 112042</strain>
    </source>
</reference>
<protein>
    <recommendedName>
        <fullName evidence="1">AB hydrolase-1 domain-containing protein</fullName>
    </recommendedName>
</protein>
<organism evidence="2 3">
    <name type="scientific">Podospora bellae-mahoneyi</name>
    <dbReference type="NCBI Taxonomy" id="2093777"/>
    <lineage>
        <taxon>Eukaryota</taxon>
        <taxon>Fungi</taxon>
        <taxon>Dikarya</taxon>
        <taxon>Ascomycota</taxon>
        <taxon>Pezizomycotina</taxon>
        <taxon>Sordariomycetes</taxon>
        <taxon>Sordariomycetidae</taxon>
        <taxon>Sordariales</taxon>
        <taxon>Podosporaceae</taxon>
        <taxon>Podospora</taxon>
    </lineage>
</organism>
<evidence type="ECO:0000259" key="1">
    <source>
        <dbReference type="Pfam" id="PF00561"/>
    </source>
</evidence>
<gene>
    <name evidence="2" type="ORF">QC761_700040</name>
</gene>
<feature type="domain" description="AB hydrolase-1" evidence="1">
    <location>
        <begin position="33"/>
        <end position="314"/>
    </location>
</feature>
<dbReference type="Gene3D" id="3.40.50.1820">
    <property type="entry name" value="alpha/beta hydrolase"/>
    <property type="match status" value="1"/>
</dbReference>
<evidence type="ECO:0000313" key="2">
    <source>
        <dbReference type="EMBL" id="KAK4639991.1"/>
    </source>
</evidence>
<name>A0ABR0F7K2_9PEZI</name>
<dbReference type="RefSeq" id="XP_062728967.1">
    <property type="nucleotide sequence ID" value="XM_062881591.1"/>
</dbReference>
<dbReference type="EMBL" id="JAFFGZ010000009">
    <property type="protein sequence ID" value="KAK4639991.1"/>
    <property type="molecule type" value="Genomic_DNA"/>
</dbReference>
<dbReference type="SUPFAM" id="SSF53474">
    <property type="entry name" value="alpha/beta-Hydrolases"/>
    <property type="match status" value="1"/>
</dbReference>
<dbReference type="Pfam" id="PF00561">
    <property type="entry name" value="Abhydrolase_1"/>
    <property type="match status" value="1"/>
</dbReference>
<dbReference type="InterPro" id="IPR000639">
    <property type="entry name" value="Epox_hydrolase-like"/>
</dbReference>
<keyword evidence="3" id="KW-1185">Reference proteome</keyword>
<evidence type="ECO:0000313" key="3">
    <source>
        <dbReference type="Proteomes" id="UP001322138"/>
    </source>
</evidence>
<proteinExistence type="predicted"/>
<dbReference type="GeneID" id="87901073"/>
<comment type="caution">
    <text evidence="2">The sequence shown here is derived from an EMBL/GenBank/DDBJ whole genome shotgun (WGS) entry which is preliminary data.</text>
</comment>
<sequence>MASTAFPKLARKAILSDGTTYGYIHVPATGSKPTFLLLHGAPSSSYIWHHQVELLPKAGFGILVPDLLGYGDTDKPESYEPYQMKCLVPQVHELVAKVLDTPKVIGVGHDFGAGLLSHLYVHHKALFSQLVFIATGFMFLDSPFDPDSVIQMSKEILGYSTSGYVKVFISPDGATLVEKNDRRVDSLFYAQDPKVWIEYFGEPGGFTKFLESDIEIPVAHWISPAELEMHNKILRAGGYTGPFNWYKAAVFCGPAKEDQDLPAEEKTINIPTLFIATLKDYAVITDMHIQNLRGLAKNLRVEKLDVGHWAMLEGKERVEALLEEVGNAQIRML</sequence>
<dbReference type="PANTHER" id="PTHR43798">
    <property type="entry name" value="MONOACYLGLYCEROL LIPASE"/>
    <property type="match status" value="1"/>
</dbReference>
<dbReference type="Proteomes" id="UP001322138">
    <property type="component" value="Unassembled WGS sequence"/>
</dbReference>
<dbReference type="PANTHER" id="PTHR43798:SF33">
    <property type="entry name" value="HYDROLASE, PUTATIVE (AFU_ORTHOLOGUE AFUA_2G14860)-RELATED"/>
    <property type="match status" value="1"/>
</dbReference>
<accession>A0ABR0F7K2</accession>
<dbReference type="PRINTS" id="PR00412">
    <property type="entry name" value="EPOXHYDRLASE"/>
</dbReference>
<dbReference type="InterPro" id="IPR050266">
    <property type="entry name" value="AB_hydrolase_sf"/>
</dbReference>